<dbReference type="AlphaFoldDB" id="A0A517LDM8"/>
<protein>
    <submittedName>
        <fullName evidence="1">Uncharacterized protein</fullName>
    </submittedName>
</protein>
<reference evidence="1 2" key="1">
    <citation type="submission" date="2019-07" db="EMBL/GenBank/DDBJ databases">
        <title>Finished genome of Venturia effusa.</title>
        <authorList>
            <person name="Young C.A."/>
            <person name="Cox M.P."/>
            <person name="Ganley A.R.D."/>
            <person name="David W.J."/>
        </authorList>
    </citation>
    <scope>NUCLEOTIDE SEQUENCE [LARGE SCALE GENOMIC DNA]</scope>
    <source>
        <strain evidence="2">albino</strain>
    </source>
</reference>
<evidence type="ECO:0000313" key="1">
    <source>
        <dbReference type="EMBL" id="QDS73741.1"/>
    </source>
</evidence>
<dbReference type="Proteomes" id="UP000316270">
    <property type="component" value="Chromosome 10"/>
</dbReference>
<proteinExistence type="predicted"/>
<sequence>MSPNWKQVYDEISKVYEIYAETNHPKDTKDLILTRKHAIDKIVIMGLRDNWWQLAMITSLRDHIQAESSQKTNIPMLSQQHHNFDFDFARTRNPYPGGAAAYSEDCVLALENHSVTTNDQTNPPSPSPGPVVHEITSSTLLFTPWLNMEVVAEALQGRDPELYIGTSMEAIERRCEGLGRVVLKDVARGFRETHEWKEIGEMPE</sequence>
<evidence type="ECO:0000313" key="2">
    <source>
        <dbReference type="Proteomes" id="UP000316270"/>
    </source>
</evidence>
<dbReference type="EMBL" id="CP042194">
    <property type="protein sequence ID" value="QDS73741.1"/>
    <property type="molecule type" value="Genomic_DNA"/>
</dbReference>
<keyword evidence="2" id="KW-1185">Reference proteome</keyword>
<name>A0A517LDM8_9PEZI</name>
<dbReference type="OrthoDB" id="5318346at2759"/>
<gene>
    <name evidence="1" type="ORF">FKW77_004804</name>
</gene>
<accession>A0A517LDM8</accession>
<organism evidence="1 2">
    <name type="scientific">Venturia effusa</name>
    <dbReference type="NCBI Taxonomy" id="50376"/>
    <lineage>
        <taxon>Eukaryota</taxon>
        <taxon>Fungi</taxon>
        <taxon>Dikarya</taxon>
        <taxon>Ascomycota</taxon>
        <taxon>Pezizomycotina</taxon>
        <taxon>Dothideomycetes</taxon>
        <taxon>Pleosporomycetidae</taxon>
        <taxon>Venturiales</taxon>
        <taxon>Venturiaceae</taxon>
        <taxon>Venturia</taxon>
    </lineage>
</organism>